<accession>A0A5N7BYW7</accession>
<evidence type="ECO:0000256" key="1">
    <source>
        <dbReference type="SAM" id="MobiDB-lite"/>
    </source>
</evidence>
<organism evidence="4">
    <name type="scientific">Petromyces alliaceus</name>
    <name type="common">Aspergillus alliaceus</name>
    <dbReference type="NCBI Taxonomy" id="209559"/>
    <lineage>
        <taxon>Eukaryota</taxon>
        <taxon>Fungi</taxon>
        <taxon>Dikarya</taxon>
        <taxon>Ascomycota</taxon>
        <taxon>Pezizomycotina</taxon>
        <taxon>Eurotiomycetes</taxon>
        <taxon>Eurotiomycetidae</taxon>
        <taxon>Eurotiales</taxon>
        <taxon>Aspergillaceae</taxon>
        <taxon>Aspergillus</taxon>
        <taxon>Aspergillus subgen. Circumdati</taxon>
    </lineage>
</organism>
<dbReference type="InterPro" id="IPR025340">
    <property type="entry name" value="DUF4246"/>
</dbReference>
<gene>
    <name evidence="4" type="ORF">BDV23DRAFT_162518</name>
</gene>
<feature type="domain" description="DUF4246" evidence="2">
    <location>
        <begin position="107"/>
        <end position="559"/>
    </location>
</feature>
<dbReference type="PANTHER" id="PTHR33119">
    <property type="entry name" value="IFI3P"/>
    <property type="match status" value="1"/>
</dbReference>
<feature type="region of interest" description="Disordered" evidence="1">
    <location>
        <begin position="1"/>
        <end position="37"/>
    </location>
</feature>
<dbReference type="EMBL" id="ML735304">
    <property type="protein sequence ID" value="KAE8386833.1"/>
    <property type="molecule type" value="Genomic_DNA"/>
</dbReference>
<evidence type="ECO:0000313" key="4">
    <source>
        <dbReference type="EMBL" id="KAE8386833.1"/>
    </source>
</evidence>
<protein>
    <submittedName>
        <fullName evidence="4">Uncharacterized protein</fullName>
    </submittedName>
</protein>
<sequence>MKQDRVRLPGFGQPLNNDLPIIERKEGKDDEDGPYTGQRRRFRHAISDSCNSVGVSVRERRMLEFINQITDKPEWDRKVFDEDIVSKWRNEACVHKEELGDYYLSSAMFDYCIKELRDKATYFQKSQMVSVWDCETAIVKSDTAVTSTLAASLRKNVRVLEDVPEHLKDWHPGSDQRVLDLLHPSLFPLMHGRSRALPYGTVPLNDCARFTGEGEVVIPEFAGSLKRVQELSEPAPERDSLLEWGNFQWLPSNVEFTKDGWPRIASYINNLHPRQHKELYGTLEQFVAAAIPLWNECLSWDEERLRIEFNSQGDDGDFMVPEGLTFTPTDNDVESPEKIRPYTYEEGREDEDIRWSDNFEDWYREHRIFIQREPEPFRTRQQWEERAQHRPINLQKQFATSGLQVIFKLANIHLTPEKPQYNGGTWHIEGAMNEHIVATALYYYDEDNITPSHLKFRQSLDSEEWMMNTGQGEYHSTELFYGIENEEPAIQNLGSVLTRPGRLLVFSNVLQHRVQSFKLADPTKPGHRKILAMFLVDPHIPILSTANVPPQRKDWWADEVRRVPPFQGLPLEIFEMIMQYVTGFPLSWEEALEVRKALMDERGALTEHTNAEIEDNTFSFCEH</sequence>
<dbReference type="Proteomes" id="UP000326877">
    <property type="component" value="Unassembled WGS sequence"/>
</dbReference>
<dbReference type="InterPro" id="IPR049192">
    <property type="entry name" value="DUF4246_C"/>
</dbReference>
<dbReference type="Pfam" id="PF21666">
    <property type="entry name" value="DUF4246_N"/>
    <property type="match status" value="1"/>
</dbReference>
<dbReference type="AlphaFoldDB" id="A0A5N7BYW7"/>
<dbReference type="OrthoDB" id="415532at2759"/>
<dbReference type="Pfam" id="PF14033">
    <property type="entry name" value="DUF4246"/>
    <property type="match status" value="1"/>
</dbReference>
<feature type="domain" description="DUF4246" evidence="3">
    <location>
        <begin position="8"/>
        <end position="91"/>
    </location>
</feature>
<evidence type="ECO:0000259" key="3">
    <source>
        <dbReference type="Pfam" id="PF21666"/>
    </source>
</evidence>
<reference evidence="4" key="1">
    <citation type="submission" date="2019-04" db="EMBL/GenBank/DDBJ databases">
        <title>Friends and foes A comparative genomics studyof 23 Aspergillus species from section Flavi.</title>
        <authorList>
            <consortium name="DOE Joint Genome Institute"/>
            <person name="Kjaerbolling I."/>
            <person name="Vesth T."/>
            <person name="Frisvad J.C."/>
            <person name="Nybo J.L."/>
            <person name="Theobald S."/>
            <person name="Kildgaard S."/>
            <person name="Isbrandt T."/>
            <person name="Kuo A."/>
            <person name="Sato A."/>
            <person name="Lyhne E.K."/>
            <person name="Kogle M.E."/>
            <person name="Wiebenga A."/>
            <person name="Kun R.S."/>
            <person name="Lubbers R.J."/>
            <person name="Makela M.R."/>
            <person name="Barry K."/>
            <person name="Chovatia M."/>
            <person name="Clum A."/>
            <person name="Daum C."/>
            <person name="Haridas S."/>
            <person name="He G."/>
            <person name="LaButti K."/>
            <person name="Lipzen A."/>
            <person name="Mondo S."/>
            <person name="Riley R."/>
            <person name="Salamov A."/>
            <person name="Simmons B.A."/>
            <person name="Magnuson J.K."/>
            <person name="Henrissat B."/>
            <person name="Mortensen U.H."/>
            <person name="Larsen T.O."/>
            <person name="Devries R.P."/>
            <person name="Grigoriev I.V."/>
            <person name="Machida M."/>
            <person name="Baker S.E."/>
            <person name="Andersen M.R."/>
        </authorList>
    </citation>
    <scope>NUCLEOTIDE SEQUENCE [LARGE SCALE GENOMIC DNA]</scope>
    <source>
        <strain evidence="4">IBT 14317</strain>
    </source>
</reference>
<dbReference type="InterPro" id="IPR049207">
    <property type="entry name" value="DUF4246_N"/>
</dbReference>
<name>A0A5N7BYW7_PETAA</name>
<dbReference type="PANTHER" id="PTHR33119:SF1">
    <property type="entry name" value="FE2OG DIOXYGENASE DOMAIN-CONTAINING PROTEIN"/>
    <property type="match status" value="1"/>
</dbReference>
<proteinExistence type="predicted"/>
<evidence type="ECO:0000259" key="2">
    <source>
        <dbReference type="Pfam" id="PF14033"/>
    </source>
</evidence>